<evidence type="ECO:0000313" key="4">
    <source>
        <dbReference type="Proteomes" id="UP000248544"/>
    </source>
</evidence>
<keyword evidence="4" id="KW-1185">Reference proteome</keyword>
<dbReference type="EMBL" id="POUA01000323">
    <property type="protein sequence ID" value="PZG31630.1"/>
    <property type="molecule type" value="Genomic_DNA"/>
</dbReference>
<protein>
    <recommendedName>
        <fullName evidence="2">DUF7379 domain-containing protein</fullName>
    </recommendedName>
</protein>
<dbReference type="InterPro" id="IPR029058">
    <property type="entry name" value="AB_hydrolase_fold"/>
</dbReference>
<proteinExistence type="predicted"/>
<evidence type="ECO:0000256" key="1">
    <source>
        <dbReference type="SAM" id="MobiDB-lite"/>
    </source>
</evidence>
<reference evidence="3 4" key="1">
    <citation type="submission" date="2018-01" db="EMBL/GenBank/DDBJ databases">
        <title>Draft genome sequence of Sphaerisporangium sp. 7K107.</title>
        <authorList>
            <person name="Sahin N."/>
            <person name="Saygin H."/>
            <person name="Ay H."/>
        </authorList>
    </citation>
    <scope>NUCLEOTIDE SEQUENCE [LARGE SCALE GENOMIC DNA]</scope>
    <source>
        <strain evidence="3 4">7K107</strain>
    </source>
</reference>
<evidence type="ECO:0000259" key="2">
    <source>
        <dbReference type="Pfam" id="PF24096"/>
    </source>
</evidence>
<organism evidence="3 4">
    <name type="scientific">Spongiactinospora gelatinilytica</name>
    <dbReference type="NCBI Taxonomy" id="2666298"/>
    <lineage>
        <taxon>Bacteria</taxon>
        <taxon>Bacillati</taxon>
        <taxon>Actinomycetota</taxon>
        <taxon>Actinomycetes</taxon>
        <taxon>Streptosporangiales</taxon>
        <taxon>Streptosporangiaceae</taxon>
        <taxon>Spongiactinospora</taxon>
    </lineage>
</organism>
<dbReference type="AlphaFoldDB" id="A0A2W2G2L9"/>
<accession>A0A2W2G2L9</accession>
<comment type="caution">
    <text evidence="3">The sequence shown here is derived from an EMBL/GenBank/DDBJ whole genome shotgun (WGS) entry which is preliminary data.</text>
</comment>
<gene>
    <name evidence="3" type="ORF">C1I98_30015</name>
</gene>
<sequence length="456" mass="47903">MTGSAEELPAPASAAHAGAGAGDLRAPKTLTDAAAAAGLRDLGMDRMLTVRSTARTAGRPHVLIEQDTAPPPGEFRVALAATVGDDGYGMLTWHPMERSGAGRFTVERRAWNTARGWAGTLLVKVFGFAIEEVSGDVAEQLAARIEERRHRYRLRACLPASYGTDVADDLPGSAWSGLVTDGGERRTLLMLHGAFGRSHTAFGGLPADTFAELHRAYGGRVIAFDHHTLIHDPAENVRRLIGLIPDGSDLRFDVLTHSRGGLVARELVRQAAATGGLGRRRLRIGKVVFAGTPNAGTTLADADRRDQLLDRMTTLLAVLGGGAPATEALTLVLELVKPAAAGVMAELPGLTSMDPGGAYLRGLGAARPVPGVTYHAVGSDFEPSGDSMLLQDLAADLIFSGGNDLIVPSEGVRDLGSSGTVATGDALILVPKDAVHHSAYFSLPKPSARIMQWLHP</sequence>
<feature type="region of interest" description="Disordered" evidence="1">
    <location>
        <begin position="1"/>
        <end position="24"/>
    </location>
</feature>
<dbReference type="SUPFAM" id="SSF53474">
    <property type="entry name" value="alpha/beta-Hydrolases"/>
    <property type="match status" value="1"/>
</dbReference>
<feature type="domain" description="DUF7379" evidence="2">
    <location>
        <begin position="188"/>
        <end position="363"/>
    </location>
</feature>
<evidence type="ECO:0000313" key="3">
    <source>
        <dbReference type="EMBL" id="PZG31630.1"/>
    </source>
</evidence>
<dbReference type="Proteomes" id="UP000248544">
    <property type="component" value="Unassembled WGS sequence"/>
</dbReference>
<name>A0A2W2G2L9_9ACTN</name>
<dbReference type="Pfam" id="PF24096">
    <property type="entry name" value="DUF7379"/>
    <property type="match status" value="1"/>
</dbReference>
<dbReference type="Gene3D" id="3.40.50.1820">
    <property type="entry name" value="alpha/beta hydrolase"/>
    <property type="match status" value="1"/>
</dbReference>
<feature type="compositionally biased region" description="Low complexity" evidence="1">
    <location>
        <begin position="1"/>
        <end position="18"/>
    </location>
</feature>
<dbReference type="InterPro" id="IPR055803">
    <property type="entry name" value="DUF7379"/>
</dbReference>